<dbReference type="InterPro" id="IPR051216">
    <property type="entry name" value="Teneurin"/>
</dbReference>
<evidence type="ECO:0000256" key="1">
    <source>
        <dbReference type="ARBA" id="ARBA00022536"/>
    </source>
</evidence>
<feature type="region of interest" description="Disordered" evidence="4">
    <location>
        <begin position="83"/>
        <end position="103"/>
    </location>
</feature>
<dbReference type="PANTHER" id="PTHR11219:SF69">
    <property type="entry name" value="TENEURIN-A"/>
    <property type="match status" value="1"/>
</dbReference>
<reference evidence="6" key="1">
    <citation type="submission" date="2020-11" db="EMBL/GenBank/DDBJ databases">
        <authorList>
            <person name="Tran Van P."/>
        </authorList>
    </citation>
    <scope>NUCLEOTIDE SEQUENCE</scope>
</reference>
<keyword evidence="2" id="KW-0677">Repeat</keyword>
<name>A0A7R9ELT1_9NEOP</name>
<keyword evidence="3" id="KW-1015">Disulfide bond</keyword>
<evidence type="ECO:0000256" key="2">
    <source>
        <dbReference type="ARBA" id="ARBA00022737"/>
    </source>
</evidence>
<dbReference type="InterPro" id="IPR056820">
    <property type="entry name" value="TEN_TTR-like"/>
</dbReference>
<keyword evidence="1" id="KW-0245">EGF-like domain</keyword>
<evidence type="ECO:0000313" key="6">
    <source>
        <dbReference type="EMBL" id="CAD7437592.1"/>
    </source>
</evidence>
<feature type="domain" description="Teneurin TTR-like" evidence="5">
    <location>
        <begin position="28"/>
        <end position="72"/>
    </location>
</feature>
<organism evidence="6">
    <name type="scientific">Timema bartmani</name>
    <dbReference type="NCBI Taxonomy" id="61472"/>
    <lineage>
        <taxon>Eukaryota</taxon>
        <taxon>Metazoa</taxon>
        <taxon>Ecdysozoa</taxon>
        <taxon>Arthropoda</taxon>
        <taxon>Hexapoda</taxon>
        <taxon>Insecta</taxon>
        <taxon>Pterygota</taxon>
        <taxon>Neoptera</taxon>
        <taxon>Polyneoptera</taxon>
        <taxon>Phasmatodea</taxon>
        <taxon>Timematodea</taxon>
        <taxon>Timematoidea</taxon>
        <taxon>Timematidae</taxon>
        <taxon>Timema</taxon>
    </lineage>
</organism>
<dbReference type="AlphaFoldDB" id="A0A7R9ELT1"/>
<dbReference type="PANTHER" id="PTHR11219">
    <property type="entry name" value="TENEURIN AND N-ACETYLGLUCOSAMINE-1-PHOSPHODIESTER ALPHA-N-ACETYLGLUCOSAMINIDASE"/>
    <property type="match status" value="1"/>
</dbReference>
<evidence type="ECO:0000256" key="4">
    <source>
        <dbReference type="SAM" id="MobiDB-lite"/>
    </source>
</evidence>
<proteinExistence type="predicted"/>
<dbReference type="Pfam" id="PF25020">
    <property type="entry name" value="TTR_TEN1-4"/>
    <property type="match status" value="1"/>
</dbReference>
<evidence type="ECO:0000259" key="5">
    <source>
        <dbReference type="Pfam" id="PF25020"/>
    </source>
</evidence>
<protein>
    <recommendedName>
        <fullName evidence="5">Teneurin TTR-like domain-containing protein</fullName>
    </recommendedName>
</protein>
<dbReference type="GO" id="GO:0008045">
    <property type="term" value="P:motor neuron axon guidance"/>
    <property type="evidence" value="ECO:0007669"/>
    <property type="project" value="TreeGrafter"/>
</dbReference>
<evidence type="ECO:0000256" key="3">
    <source>
        <dbReference type="ARBA" id="ARBA00023157"/>
    </source>
</evidence>
<gene>
    <name evidence="6" type="ORF">TBIB3V08_LOCUS200</name>
</gene>
<dbReference type="EMBL" id="OD564288">
    <property type="protein sequence ID" value="CAD7437592.1"/>
    <property type="molecule type" value="Genomic_DNA"/>
</dbReference>
<accession>A0A7R9ELT1</accession>
<sequence>MSDVHLHWPSIVLWKVYSGTKGLYSDPEDRFDVLVNGGGAVTLQFQRNPFLPLTRTVFVPWNQIVVLPPIAMQLSDESDLYRDHGSSAPGLPNSEYINTNTEF</sequence>